<dbReference type="Proteomes" id="UP000598467">
    <property type="component" value="Unassembled WGS sequence"/>
</dbReference>
<protein>
    <submittedName>
        <fullName evidence="2">DUF2065 domain-containing protein</fullName>
    </submittedName>
</protein>
<keyword evidence="1" id="KW-1133">Transmembrane helix</keyword>
<proteinExistence type="predicted"/>
<accession>A0A926P559</accession>
<keyword evidence="1" id="KW-0812">Transmembrane</keyword>
<feature type="transmembrane region" description="Helical" evidence="1">
    <location>
        <begin position="39"/>
        <end position="59"/>
    </location>
</feature>
<dbReference type="Pfam" id="PF09838">
    <property type="entry name" value="DUF2065"/>
    <property type="match status" value="1"/>
</dbReference>
<sequence>MTDFLTALGLVLALEGTLYALAPGGMKNVMRTALNMSDQSLRIAGLAGLALGVLMVWFIRG</sequence>
<dbReference type="EMBL" id="JABFCZ010000015">
    <property type="protein sequence ID" value="MBD1547412.1"/>
    <property type="molecule type" value="Genomic_DNA"/>
</dbReference>
<organism evidence="2 3">
    <name type="scientific">Roseibium aggregatum</name>
    <dbReference type="NCBI Taxonomy" id="187304"/>
    <lineage>
        <taxon>Bacteria</taxon>
        <taxon>Pseudomonadati</taxon>
        <taxon>Pseudomonadota</taxon>
        <taxon>Alphaproteobacteria</taxon>
        <taxon>Hyphomicrobiales</taxon>
        <taxon>Stappiaceae</taxon>
        <taxon>Roseibium</taxon>
    </lineage>
</organism>
<keyword evidence="1" id="KW-0472">Membrane</keyword>
<dbReference type="PANTHER" id="PTHR38602">
    <property type="entry name" value="INNER MEMBRANE PROTEIN-RELATED"/>
    <property type="match status" value="1"/>
</dbReference>
<gene>
    <name evidence="2" type="ORF">HK439_14180</name>
</gene>
<dbReference type="PANTHER" id="PTHR38602:SF1">
    <property type="entry name" value="INNER MEMBRANE PROTEIN"/>
    <property type="match status" value="1"/>
</dbReference>
<name>A0A926P559_9HYPH</name>
<evidence type="ECO:0000313" key="3">
    <source>
        <dbReference type="Proteomes" id="UP000598467"/>
    </source>
</evidence>
<dbReference type="InterPro" id="IPR019201">
    <property type="entry name" value="DUF2065"/>
</dbReference>
<dbReference type="AlphaFoldDB" id="A0A926P559"/>
<evidence type="ECO:0000256" key="1">
    <source>
        <dbReference type="SAM" id="Phobius"/>
    </source>
</evidence>
<evidence type="ECO:0000313" key="2">
    <source>
        <dbReference type="EMBL" id="MBD1547412.1"/>
    </source>
</evidence>
<dbReference type="RefSeq" id="WP_190292173.1">
    <property type="nucleotide sequence ID" value="NZ_JABFCZ010000015.1"/>
</dbReference>
<comment type="caution">
    <text evidence="2">The sequence shown here is derived from an EMBL/GenBank/DDBJ whole genome shotgun (WGS) entry which is preliminary data.</text>
</comment>
<reference evidence="2" key="1">
    <citation type="submission" date="2020-05" db="EMBL/GenBank/DDBJ databases">
        <title>Identification of trans-AT polyketide cluster in two marine bacteria, producers of a novel glutaramide-containing polyketide sesbanimide D and analogs.</title>
        <authorList>
            <person name="Kacar D."/>
            <person name="Rodriguez P."/>
            <person name="Canedo L."/>
            <person name="Gonzalez E."/>
            <person name="Galan B."/>
            <person name="De La Calle F."/>
            <person name="Garcia J.L."/>
        </authorList>
    </citation>
    <scope>NUCLEOTIDE SEQUENCE</scope>
    <source>
        <strain evidence="2">PHM038</strain>
    </source>
</reference>